<evidence type="ECO:0000256" key="1">
    <source>
        <dbReference type="ARBA" id="ARBA00004604"/>
    </source>
</evidence>
<keyword evidence="12" id="KW-1185">Reference proteome</keyword>
<feature type="region of interest" description="Disordered" evidence="9">
    <location>
        <begin position="1206"/>
        <end position="1226"/>
    </location>
</feature>
<evidence type="ECO:0000256" key="2">
    <source>
        <dbReference type="ARBA" id="ARBA00010559"/>
    </source>
</evidence>
<evidence type="ECO:0000256" key="9">
    <source>
        <dbReference type="SAM" id="MobiDB-lite"/>
    </source>
</evidence>
<comment type="function">
    <text evidence="8">Involved in nucleolar processing of pre-18S ribosomal RNA.</text>
</comment>
<organism evidence="11 12">
    <name type="scientific">Coniophora puteana (strain RWD-64-598)</name>
    <name type="common">Brown rot fungus</name>
    <dbReference type="NCBI Taxonomy" id="741705"/>
    <lineage>
        <taxon>Eukaryota</taxon>
        <taxon>Fungi</taxon>
        <taxon>Dikarya</taxon>
        <taxon>Basidiomycota</taxon>
        <taxon>Agaricomycotina</taxon>
        <taxon>Agaricomycetes</taxon>
        <taxon>Agaricomycetidae</taxon>
        <taxon>Boletales</taxon>
        <taxon>Coniophorineae</taxon>
        <taxon>Coniophoraceae</taxon>
        <taxon>Coniophora</taxon>
    </lineage>
</organism>
<comment type="subunit">
    <text evidence="8">Component of the ribosomal small subunit (SSU) processome.</text>
</comment>
<dbReference type="SUPFAM" id="SSF48371">
    <property type="entry name" value="ARM repeat"/>
    <property type="match status" value="2"/>
</dbReference>
<keyword evidence="7 8" id="KW-0687">Ribonucleoprotein</keyword>
<comment type="similarity">
    <text evidence="2 8">Belongs to the HEATR1/UTP10 family.</text>
</comment>
<dbReference type="OrthoDB" id="31183at2759"/>
<sequence>MPSSLATQLATTASLNSALLNTTRRQPAQSYLFSQKDAEAHDLDSIHALASSAYTQLSSVDPKFDNEYEQSLFSDAARATDRTLQPTEFNDQLDRTLRTFLGLLGPWLMDPPAGKILEWLVKRYRINEFNVEDVLALFLPYHDSPHFAKMLSILHIKSNSRFGFLLPFKSTAKPLPRTALIKGMVNNKDVARFVAEMYPNAIAASTTHRALLAFQSATMHDYISSVSLDESILAMLLPSILAPLQNPNDRNAILSAYVLASTLSHRTTLTERALVSILKMMVPRATSTKGPLKGKNRASTTPTVSASHFVQAAVAVCAPQEGLQGGEEWGKIANGCLNLRGFSEAVLNVLPYLHVDKFIYPLLEAVQDRITEPVVSTTFETIFNTPNPPLSLVKRLVSLLIHTVQKAGSDEDEDVFDEELPAASQDTVAKQANVAAARTLLAVVHQRYFGLLREVIGESGEDFVQVNGVSDKKAKRKKVGDMLGFVSASHPLAQSTDINDLVVASTSAEKEDRVTAVQGLYKVMQNGDIHDNDMASISSALLARIYDSEAAVLHALYDSSDLFLRSFSLSPSQSLPTSVQSPKGLLDALQTLLFPPSPAPQPSRTVIQAHIVFLAGPFLCMFPDLKGEAEDLLWPFLLASRAKARTAVGVWGALKEGSTDKHGRWLKGCVGIWEESGLLDGNLKEKGKDDEDAKKLCKANLGVASKVAENILSSHRDVEVSALLSKLHDPQPHGRALAYLVARALLLQSSGGRQVRIASQVLKVMRLNSLDSGDQVEKLTDVLDEHFVGMKATMKPHGSVTLLVLQTSVLALIPAIELPEGPVDWIGDADGDDKRSDAASYVSLIRTLYTVITSARPSTPSTLSIAFLQALFTTLKDASISFLCGLLLSSDSSSQSPGTVTRTHALLHALAFLRAHTSTNAVDFQTILPSLLAVLLAPETDKRARGLVFECLKALLGRQESAKNVHVYGLDTIYGTASGELQYLEWKDLSVYLQALVASREQLVQDPNYIKTFHQQHLGNANAKYRRRVLCYLLSHVLAHPCPGAKLVLLEALGDVTDATQAEMLLPAVNQFAQNPESFAKGMRPSDLQEYSSLIVHGFLMVPAEDLNEADGEESNEAWKVFVGALETAFHSNAPVTVRTLFGDEIEKHLFSKLNLERQVDICTIMLCAGLQGGDAYLQVRERLKAIPMSVPVIVQLLAQYEPIVQEQESPNSKRPRLDSSDTSASQDDMPVLTLLAEIISARDLPGSLDLISRLMDTLAKVVQYGVDRSLDASYTLQTLMSALENASEKIKENSARSIRLDVLVEIIRTSDSPQTFHQALLLIATLSRLTPGSVLHNVMPIFTFMGSNIFHRDDAYSFRVVQKTIENVVPVMASSLKDAHEDGLALYIGASDFLRVFTDASNHIPRHRRTSFFSHLVEVLGPAEFLAPVIMLLVDKNSNRISRQNAEDVQNSLSLAVSVLHHFSHALQLHVLSEVLLECRRLALHLISGDDAGATLLDFPRDEEHPKTTISVFKRRIQALVIFIGYAVQPYPLGPSAETIKGANMTSIVNLLIDLMTIKDPSYTDVLVTVQATVPQIMGVISASDFLKASAIMLKSNEDRVQTGSLGLLSQRISNISDNARRDNLSSIISTVEGIQQILSKQSGGSLVDAALHALKAIGSTISPGEENALTATIPLVMKVARARDSVSFAMAVFPSYVSGLGPRVIPHFRSLVAECLSILRDNLRGRLPSSQESAVTDSLETLRKLLASLPTFFGDTELTQVISLYLESSSSTGTSGNSMASLARSIAKSLPAKVLLPVMQGMWLDVEQKEVMQGDVTRLNAFFDLLKRSIRSAPRPDVLEQLKALFKIFLESFSVVSSSRNVSTLVEGESTLISAFIELVVKLNENAFKPLFRRFFDWAFADERSDDGRKVTFCHVYGALLDYFKGLMNPYMSTLLHPLRDALKSFSSSSRVDSTLWTSILELLTQSFNVDDGVFWRDDRLRQLASPLVAQAKVCIELNTLEGKTLLGQCLSSMVDNIDDDSLLKNINLELLMHTRSEEAQLRIYALTCAEKLWREHGGKLLGFVAETATFISECAEDENDTVVREAHQLKNAVERVAGSISGL</sequence>
<dbReference type="InterPro" id="IPR040191">
    <property type="entry name" value="UTP10"/>
</dbReference>
<keyword evidence="6 8" id="KW-0539">Nucleus</keyword>
<reference evidence="12" key="1">
    <citation type="journal article" date="2012" name="Science">
        <title>The Paleozoic origin of enzymatic lignin decomposition reconstructed from 31 fungal genomes.</title>
        <authorList>
            <person name="Floudas D."/>
            <person name="Binder M."/>
            <person name="Riley R."/>
            <person name="Barry K."/>
            <person name="Blanchette R.A."/>
            <person name="Henrissat B."/>
            <person name="Martinez A.T."/>
            <person name="Otillar R."/>
            <person name="Spatafora J.W."/>
            <person name="Yadav J.S."/>
            <person name="Aerts A."/>
            <person name="Benoit I."/>
            <person name="Boyd A."/>
            <person name="Carlson A."/>
            <person name="Copeland A."/>
            <person name="Coutinho P.M."/>
            <person name="de Vries R.P."/>
            <person name="Ferreira P."/>
            <person name="Findley K."/>
            <person name="Foster B."/>
            <person name="Gaskell J."/>
            <person name="Glotzer D."/>
            <person name="Gorecki P."/>
            <person name="Heitman J."/>
            <person name="Hesse C."/>
            <person name="Hori C."/>
            <person name="Igarashi K."/>
            <person name="Jurgens J.A."/>
            <person name="Kallen N."/>
            <person name="Kersten P."/>
            <person name="Kohler A."/>
            <person name="Kuees U."/>
            <person name="Kumar T.K.A."/>
            <person name="Kuo A."/>
            <person name="LaButti K."/>
            <person name="Larrondo L.F."/>
            <person name="Lindquist E."/>
            <person name="Ling A."/>
            <person name="Lombard V."/>
            <person name="Lucas S."/>
            <person name="Lundell T."/>
            <person name="Martin R."/>
            <person name="McLaughlin D.J."/>
            <person name="Morgenstern I."/>
            <person name="Morin E."/>
            <person name="Murat C."/>
            <person name="Nagy L.G."/>
            <person name="Nolan M."/>
            <person name="Ohm R.A."/>
            <person name="Patyshakuliyeva A."/>
            <person name="Rokas A."/>
            <person name="Ruiz-Duenas F.J."/>
            <person name="Sabat G."/>
            <person name="Salamov A."/>
            <person name="Samejima M."/>
            <person name="Schmutz J."/>
            <person name="Slot J.C."/>
            <person name="St John F."/>
            <person name="Stenlid J."/>
            <person name="Sun H."/>
            <person name="Sun S."/>
            <person name="Syed K."/>
            <person name="Tsang A."/>
            <person name="Wiebenga A."/>
            <person name="Young D."/>
            <person name="Pisabarro A."/>
            <person name="Eastwood D.C."/>
            <person name="Martin F."/>
            <person name="Cullen D."/>
            <person name="Grigoriev I.V."/>
            <person name="Hibbett D.S."/>
        </authorList>
    </citation>
    <scope>NUCLEOTIDE SEQUENCE [LARGE SCALE GENOMIC DNA]</scope>
    <source>
        <strain evidence="12">RWD-64-598 SS2</strain>
    </source>
</reference>
<evidence type="ECO:0000256" key="8">
    <source>
        <dbReference type="RuleBase" id="RU367065"/>
    </source>
</evidence>
<dbReference type="InterPro" id="IPR016024">
    <property type="entry name" value="ARM-type_fold"/>
</dbReference>
<evidence type="ECO:0000256" key="6">
    <source>
        <dbReference type="ARBA" id="ARBA00023242"/>
    </source>
</evidence>
<evidence type="ECO:0000256" key="4">
    <source>
        <dbReference type="ARBA" id="ARBA00022517"/>
    </source>
</evidence>
<dbReference type="Proteomes" id="UP000053558">
    <property type="component" value="Unassembled WGS sequence"/>
</dbReference>
<keyword evidence="4 8" id="KW-0690">Ribosome biogenesis</keyword>
<dbReference type="InterPro" id="IPR056473">
    <property type="entry name" value="HEAT_Utp10/HEAT1"/>
</dbReference>
<proteinExistence type="inferred from homology"/>
<evidence type="ECO:0000259" key="10">
    <source>
        <dbReference type="SMART" id="SM01036"/>
    </source>
</evidence>
<evidence type="ECO:0000313" key="12">
    <source>
        <dbReference type="Proteomes" id="UP000053558"/>
    </source>
</evidence>
<comment type="caution">
    <text evidence="11">The sequence shown here is derived from an EMBL/GenBank/DDBJ whole genome shotgun (WGS) entry which is preliminary data.</text>
</comment>
<dbReference type="Pfam" id="PF23243">
    <property type="entry name" value="HEAT_HEATR1"/>
    <property type="match status" value="1"/>
</dbReference>
<evidence type="ECO:0000256" key="5">
    <source>
        <dbReference type="ARBA" id="ARBA00022552"/>
    </source>
</evidence>
<evidence type="ECO:0000256" key="7">
    <source>
        <dbReference type="ARBA" id="ARBA00023274"/>
    </source>
</evidence>
<comment type="subcellular location">
    <subcellularLocation>
        <location evidence="1 8">Nucleus</location>
        <location evidence="1 8">Nucleolus</location>
    </subcellularLocation>
</comment>
<dbReference type="InterPro" id="IPR012954">
    <property type="entry name" value="BP28_C_dom"/>
</dbReference>
<dbReference type="GO" id="GO:0030686">
    <property type="term" value="C:90S preribosome"/>
    <property type="evidence" value="ECO:0007669"/>
    <property type="project" value="TreeGrafter"/>
</dbReference>
<protein>
    <recommendedName>
        <fullName evidence="3 8">U3 small nucleolar RNA-associated protein 10</fullName>
    </recommendedName>
</protein>
<dbReference type="GeneID" id="19206005"/>
<dbReference type="GO" id="GO:0045943">
    <property type="term" value="P:positive regulation of transcription by RNA polymerase I"/>
    <property type="evidence" value="ECO:0007669"/>
    <property type="project" value="TreeGrafter"/>
</dbReference>
<evidence type="ECO:0000313" key="11">
    <source>
        <dbReference type="EMBL" id="EIW76657.1"/>
    </source>
</evidence>
<accession>A0A5M3MC81</accession>
<feature type="domain" description="BP28 C-terminal" evidence="10">
    <location>
        <begin position="1837"/>
        <end position="1977"/>
    </location>
</feature>
<dbReference type="PANTHER" id="PTHR13457:SF1">
    <property type="entry name" value="HEAT REPEAT-CONTAINING PROTEIN 1"/>
    <property type="match status" value="1"/>
</dbReference>
<dbReference type="OMA" id="NDVMWKQ"/>
<gene>
    <name evidence="11" type="ORF">CONPUDRAFT_168479</name>
</gene>
<dbReference type="Pfam" id="PF08146">
    <property type="entry name" value="BP28CT"/>
    <property type="match status" value="1"/>
</dbReference>
<name>A0A5M3MC81_CONPW</name>
<keyword evidence="5 8" id="KW-0698">rRNA processing</keyword>
<dbReference type="GO" id="GO:0030515">
    <property type="term" value="F:snoRNA binding"/>
    <property type="evidence" value="ECO:0007669"/>
    <property type="project" value="TreeGrafter"/>
</dbReference>
<dbReference type="KEGG" id="cput:CONPUDRAFT_168479"/>
<dbReference type="GO" id="GO:0032040">
    <property type="term" value="C:small-subunit processome"/>
    <property type="evidence" value="ECO:0007669"/>
    <property type="project" value="TreeGrafter"/>
</dbReference>
<dbReference type="GO" id="GO:0034455">
    <property type="term" value="C:t-UTP complex"/>
    <property type="evidence" value="ECO:0007669"/>
    <property type="project" value="TreeGrafter"/>
</dbReference>
<dbReference type="GO" id="GO:0000462">
    <property type="term" value="P:maturation of SSU-rRNA from tricistronic rRNA transcript (SSU-rRNA, 5.8S rRNA, LSU-rRNA)"/>
    <property type="evidence" value="ECO:0007669"/>
    <property type="project" value="TreeGrafter"/>
</dbReference>
<evidence type="ECO:0000256" key="3">
    <source>
        <dbReference type="ARBA" id="ARBA00015399"/>
    </source>
</evidence>
<dbReference type="PANTHER" id="PTHR13457">
    <property type="entry name" value="BAP28"/>
    <property type="match status" value="1"/>
</dbReference>
<dbReference type="EMBL" id="JH711585">
    <property type="protein sequence ID" value="EIW76657.1"/>
    <property type="molecule type" value="Genomic_DNA"/>
</dbReference>
<dbReference type="SMART" id="SM01036">
    <property type="entry name" value="BP28CT"/>
    <property type="match status" value="1"/>
</dbReference>
<dbReference type="RefSeq" id="XP_007773041.1">
    <property type="nucleotide sequence ID" value="XM_007774851.1"/>
</dbReference>